<organism evidence="4 5">
    <name type="scientific">Leptonychotes weddellii</name>
    <name type="common">Weddell seal</name>
    <name type="synonym">Otaria weddellii</name>
    <dbReference type="NCBI Taxonomy" id="9713"/>
    <lineage>
        <taxon>Eukaryota</taxon>
        <taxon>Metazoa</taxon>
        <taxon>Chordata</taxon>
        <taxon>Craniata</taxon>
        <taxon>Vertebrata</taxon>
        <taxon>Euteleostomi</taxon>
        <taxon>Mammalia</taxon>
        <taxon>Eutheria</taxon>
        <taxon>Laurasiatheria</taxon>
        <taxon>Carnivora</taxon>
        <taxon>Caniformia</taxon>
        <taxon>Pinnipedia</taxon>
        <taxon>Phocidae</taxon>
        <taxon>Monachinae</taxon>
        <taxon>Lobodontini</taxon>
        <taxon>Leptonychotes</taxon>
    </lineage>
</organism>
<feature type="compositionally biased region" description="Polar residues" evidence="2">
    <location>
        <begin position="1008"/>
        <end position="1019"/>
    </location>
</feature>
<evidence type="ECO:0000256" key="1">
    <source>
        <dbReference type="SAM" id="Coils"/>
    </source>
</evidence>
<feature type="region of interest" description="Disordered" evidence="2">
    <location>
        <begin position="479"/>
        <end position="540"/>
    </location>
</feature>
<feature type="compositionally biased region" description="Polar residues" evidence="2">
    <location>
        <begin position="992"/>
        <end position="1001"/>
    </location>
</feature>
<feature type="compositionally biased region" description="Acidic residues" evidence="2">
    <location>
        <begin position="1258"/>
        <end position="1275"/>
    </location>
</feature>
<dbReference type="PANTHER" id="PTHR17608:SF4">
    <property type="entry name" value="GENETIC SUPPRESSOR ELEMENT 1"/>
    <property type="match status" value="1"/>
</dbReference>
<gene>
    <name evidence="5" type="primary">GSE1</name>
</gene>
<accession>A0A7F8QXC9</accession>
<dbReference type="OrthoDB" id="8744624at2759"/>
<dbReference type="RefSeq" id="XP_030885740.1">
    <property type="nucleotide sequence ID" value="XM_031029880.1"/>
</dbReference>
<evidence type="ECO:0000256" key="2">
    <source>
        <dbReference type="SAM" id="MobiDB-lite"/>
    </source>
</evidence>
<dbReference type="InterPro" id="IPR022207">
    <property type="entry name" value="GSE-like"/>
</dbReference>
<feature type="compositionally biased region" description="Polar residues" evidence="2">
    <location>
        <begin position="1231"/>
        <end position="1244"/>
    </location>
</feature>
<feature type="region of interest" description="Disordered" evidence="2">
    <location>
        <begin position="1"/>
        <end position="59"/>
    </location>
</feature>
<keyword evidence="4" id="KW-1185">Reference proteome</keyword>
<feature type="region of interest" description="Disordered" evidence="2">
    <location>
        <begin position="1064"/>
        <end position="1095"/>
    </location>
</feature>
<dbReference type="KEGG" id="lww:102741078"/>
<evidence type="ECO:0000313" key="5">
    <source>
        <dbReference type="RefSeq" id="XP_030885740.1"/>
    </source>
</evidence>
<feature type="region of interest" description="Disordered" evidence="2">
    <location>
        <begin position="967"/>
        <end position="1019"/>
    </location>
</feature>
<dbReference type="Proteomes" id="UP000245341">
    <property type="component" value="Unplaced"/>
</dbReference>
<feature type="compositionally biased region" description="Basic and acidic residues" evidence="2">
    <location>
        <begin position="40"/>
        <end position="55"/>
    </location>
</feature>
<name>A0A7F8QXC9_LEPWE</name>
<dbReference type="InterPro" id="IPR042337">
    <property type="entry name" value="GSE1"/>
</dbReference>
<keyword evidence="1" id="KW-0175">Coiled coil</keyword>
<dbReference type="PANTHER" id="PTHR17608">
    <property type="entry name" value="GENETIC SUPPRESSOR ELEMENT 1"/>
    <property type="match status" value="1"/>
</dbReference>
<feature type="region of interest" description="Disordered" evidence="2">
    <location>
        <begin position="1108"/>
        <end position="1143"/>
    </location>
</feature>
<feature type="compositionally biased region" description="Acidic residues" evidence="2">
    <location>
        <begin position="29"/>
        <end position="39"/>
    </location>
</feature>
<proteinExistence type="predicted"/>
<dbReference type="GeneID" id="102741078"/>
<evidence type="ECO:0000313" key="4">
    <source>
        <dbReference type="Proteomes" id="UP000245341"/>
    </source>
</evidence>
<feature type="compositionally biased region" description="Basic and acidic residues" evidence="2">
    <location>
        <begin position="799"/>
        <end position="809"/>
    </location>
</feature>
<sequence>MKGVPSGRTAKTPESRPPGEPRGSYCMSEDSDINITSEEEDRKEQPLPGLKEKESAGGVPWASLESRAAPPEGLCCYICGSALAPASQHQIHVQKQEKLAQAPFFPFLWLHSPPAGAQPIGEGGSTLVCPCCFSSLMQQWQNFELASVPVLQRLYVVPLNSHAPGMASKGRRLPREDGPPAGALPEACYLCGEDCTQDARAVASRIVNGSARGSMHFPFLSLLPCPPNARGPNKRCEVRSCPKCFSVLEDVWALYRACQNEELITSVQGFLGRYHQAFSASDPALSEPPAPTRGSPASVCYICGAELGPGKEFQLNVNPSSRLGEKEPFFPFLTVYQPAPRARPADSTGLVATCVLCYHDLLGQWLQHEARNAHHTVSPWSRQYEVETFVCFFCQQEKKRCLGLKAVRVARLPLFLYTLRASHSLLVDDGRQLIIGACVECGTLVCAGPGLARQGPVGWSSPVAAAMKVTSASLEATTAVHAPAREPEPRPGAPAESTPRGPRTAQEPGLPRFQQSGVPGADLAGAGTGMSHEPKSPSLGMLSTATRTTATVNPLTPSPLNGALVPSGSPATSNALSAQAAPSSSFAAALRKLAKQAEEPREKLKEAGLQVPKPGQHPLQPAPTAHHAVPSLLSNHSIFPLPGSSATTALLIQRTNEEEKWLARQRRLRQEKEDRQSQVSEFRQQVLEQHLDMGRPPVPTEAEHRPESARPGPNRPELGGRDAPQHFGGPPPLISPKPQHHSVPTGLWNPVSLMDSSLETRRAPESHPLHSHPTPFEPSRQAAVPLVKVERVYCPEKVEEGPRKREATPLDKYQPPPREAASLEHQAFPHGPGPFLAELEKSTQTILGQQRASLTQPAPFGELTGPLKPGSPYRPAAPRGPDPAYIYDEFLQQRRRLVSKLDLEERRRREAQEKGYFYDVDDSYDESDEEEVRAHLRCVAEQPPLKLDTSSEKLEFLQLFGLTTQQQKEELLTQKRRKRRRMLRERSPSPPTIQNKRQTPSPRLALSTRYSPDEMNNSPNFEEKKKFLTIFNLTHISAEKRKDKEKLVEMLHAMKQKALSAAVADPLRNSPRDSPAVSLSEPATQQASLDTEKPVGVAASLSDVANAMEPGRLEQLRPQELSRVQEPAPASSEKARLSEAPGGKKSLSMLHYIRGPAPKDIPVPLSHSINGKSKPWEPFMAEEFAHQFHESVLQSTQKALQKHKGNVAVLSAEQNHKVDTSIHYNIPELQSSSRLPLPQHNGQQEAPPGRKGPLTQEMDQDSEEDEEDGEEEEDEPPRRKWQGIEAIFEAYQEHIEEQNLERQVLQTQCRRLEAQHYSLSLTAEQLSHSMAELRSQKQKIVSERERLQAELDHLRKCLALPAMHWPRGYFKGYPR</sequence>
<feature type="domain" description="Genetic suppressor element-like" evidence="3">
    <location>
        <begin position="893"/>
        <end position="1034"/>
    </location>
</feature>
<feature type="compositionally biased region" description="Basic and acidic residues" evidence="2">
    <location>
        <begin position="758"/>
        <end position="768"/>
    </location>
</feature>
<feature type="region of interest" description="Disordered" evidence="2">
    <location>
        <begin position="1231"/>
        <end position="1281"/>
    </location>
</feature>
<evidence type="ECO:0000259" key="3">
    <source>
        <dbReference type="Pfam" id="PF12540"/>
    </source>
</evidence>
<dbReference type="Pfam" id="PF12540">
    <property type="entry name" value="DUF3736"/>
    <property type="match status" value="1"/>
</dbReference>
<feature type="region of interest" description="Disordered" evidence="2">
    <location>
        <begin position="690"/>
        <end position="778"/>
    </location>
</feature>
<reference evidence="5" key="1">
    <citation type="submission" date="2025-08" db="UniProtKB">
        <authorList>
            <consortium name="RefSeq"/>
        </authorList>
    </citation>
    <scope>IDENTIFICATION</scope>
    <source>
        <tissue evidence="5">Liver</tissue>
    </source>
</reference>
<feature type="region of interest" description="Disordered" evidence="2">
    <location>
        <begin position="799"/>
        <end position="821"/>
    </location>
</feature>
<feature type="compositionally biased region" description="Basic residues" evidence="2">
    <location>
        <begin position="974"/>
        <end position="983"/>
    </location>
</feature>
<feature type="coiled-coil region" evidence="1">
    <location>
        <begin position="1288"/>
        <end position="1357"/>
    </location>
</feature>
<protein>
    <submittedName>
        <fullName evidence="5">Genetic suppressor element 1</fullName>
    </submittedName>
</protein>
<dbReference type="CTD" id="23199"/>